<dbReference type="Proteomes" id="UP000249464">
    <property type="component" value="Unassembled WGS sequence"/>
</dbReference>
<feature type="region of interest" description="Disordered" evidence="1">
    <location>
        <begin position="1"/>
        <end position="33"/>
    </location>
</feature>
<feature type="compositionally biased region" description="Pro residues" evidence="1">
    <location>
        <begin position="336"/>
        <end position="350"/>
    </location>
</feature>
<dbReference type="AlphaFoldDB" id="A0A2X0NWG4"/>
<feature type="compositionally biased region" description="Gly residues" evidence="1">
    <location>
        <begin position="322"/>
        <end position="334"/>
    </location>
</feature>
<feature type="compositionally biased region" description="Polar residues" evidence="1">
    <location>
        <begin position="9"/>
        <end position="24"/>
    </location>
</feature>
<gene>
    <name evidence="2" type="primary">BQ5605_C002g01504</name>
    <name evidence="2" type="ORF">BQ5605_C002G01504</name>
</gene>
<protein>
    <submittedName>
        <fullName evidence="2">BQ5605_C002g01504 protein</fullName>
    </submittedName>
</protein>
<organism evidence="2 3">
    <name type="scientific">Microbotryum silenes-dioicae</name>
    <dbReference type="NCBI Taxonomy" id="796604"/>
    <lineage>
        <taxon>Eukaryota</taxon>
        <taxon>Fungi</taxon>
        <taxon>Dikarya</taxon>
        <taxon>Basidiomycota</taxon>
        <taxon>Pucciniomycotina</taxon>
        <taxon>Microbotryomycetes</taxon>
        <taxon>Microbotryales</taxon>
        <taxon>Microbotryaceae</taxon>
        <taxon>Microbotryum</taxon>
    </lineage>
</organism>
<sequence>MGPPDKLSTDVSEATPATTQSANASAPIPARYPNDPMTWAERGLFPIGAAPPLNPESDALIPRVETTRESVDERCWIRTKQTNARRALGREPRVTMYCYLNFKKQIVDLIPVPGQRELTGSHFPGAYMAKDAPVSKNSGPTHYVPTGPPTTLAPPPTVPFYHWPRLEDRYIYIARGRTYVNRHLQESGGPAESRISIEDLAERCEQGQMARAAERKQRAVQRALGMVDPIEFDEYEKLISLSDAWSHSLQRLHLHVHRIYSPGWRNLARLPEVWTDGTASKMLERCTETLSDGSAFKLVGRMYESTIRVLGELEERRRKGGSDPGAGIGGGSGGIVPPPLPPSIGGPPPM</sequence>
<evidence type="ECO:0000256" key="1">
    <source>
        <dbReference type="SAM" id="MobiDB-lite"/>
    </source>
</evidence>
<evidence type="ECO:0000313" key="3">
    <source>
        <dbReference type="Proteomes" id="UP000249464"/>
    </source>
</evidence>
<evidence type="ECO:0000313" key="2">
    <source>
        <dbReference type="EMBL" id="SGY33491.1"/>
    </source>
</evidence>
<dbReference type="EMBL" id="FQNC01000041">
    <property type="protein sequence ID" value="SGY33491.1"/>
    <property type="molecule type" value="Genomic_DNA"/>
</dbReference>
<reference evidence="2 3" key="1">
    <citation type="submission" date="2016-11" db="EMBL/GenBank/DDBJ databases">
        <authorList>
            <person name="Jaros S."/>
            <person name="Januszkiewicz K."/>
            <person name="Wedrychowicz H."/>
        </authorList>
    </citation>
    <scope>NUCLEOTIDE SEQUENCE [LARGE SCALE GENOMIC DNA]</scope>
</reference>
<keyword evidence="3" id="KW-1185">Reference proteome</keyword>
<feature type="region of interest" description="Disordered" evidence="1">
    <location>
        <begin position="315"/>
        <end position="350"/>
    </location>
</feature>
<name>A0A2X0NWG4_9BASI</name>
<proteinExistence type="predicted"/>
<accession>A0A2X0NWG4</accession>